<accession>A0A0C9W6F5</accession>
<sequence length="448" mass="50360">MLSPGGASQIKSAETQIHLAPVECRRVVVIGQLGAGKSTVLNALLGCHLLPTSAIGMACTATTVEIHHEKREGLRAVVKFMSKQNWSSLVLKLLADVESGQYKSGHDRRAESAAAYRSLLEVYYNELPSLGLLTHMTQVYPQHESLLQSKDALAHVNIFLEDPRVSLRLDMEETFTAANSDELYNQLETFVRSDWDEDEDNALWALVDRVQVFGPFEVLASGTTLVDAPGYGSGNIFREIHAKRAVGSADKIMLVYDVRRAIYDLTQTMREYIKERTETMTDIRTRDIGIFVVVTGNDLRMLYSQAKLDQKQRSVVSGWEKELENLEMIRQVLEKEIASGKQEQASHDHLERRFKDIKVAISILMVQKARFYAENRATKVREGIQDLYKRCFIDISRGIDPSALPVFVVGCRDYFCMKGMEDDKPTVSTTLEDTGIPGLSDFLSRNGD</sequence>
<organism evidence="3 4">
    <name type="scientific">Hydnomerulius pinastri MD-312</name>
    <dbReference type="NCBI Taxonomy" id="994086"/>
    <lineage>
        <taxon>Eukaryota</taxon>
        <taxon>Fungi</taxon>
        <taxon>Dikarya</taxon>
        <taxon>Basidiomycota</taxon>
        <taxon>Agaricomycotina</taxon>
        <taxon>Agaricomycetes</taxon>
        <taxon>Agaricomycetidae</taxon>
        <taxon>Boletales</taxon>
        <taxon>Boletales incertae sedis</taxon>
        <taxon>Leucogyrophana</taxon>
    </lineage>
</organism>
<dbReference type="Proteomes" id="UP000053820">
    <property type="component" value="Unassembled WGS sequence"/>
</dbReference>
<dbReference type="EMBL" id="KN840184">
    <property type="protein sequence ID" value="KIJ57677.1"/>
    <property type="molecule type" value="Genomic_DNA"/>
</dbReference>
<keyword evidence="4" id="KW-1185">Reference proteome</keyword>
<keyword evidence="1" id="KW-0175">Coiled coil</keyword>
<dbReference type="Pfam" id="PF00350">
    <property type="entry name" value="Dynamin_N"/>
    <property type="match status" value="1"/>
</dbReference>
<dbReference type="Gene3D" id="3.40.50.300">
    <property type="entry name" value="P-loop containing nucleotide triphosphate hydrolases"/>
    <property type="match status" value="1"/>
</dbReference>
<gene>
    <name evidence="3" type="ORF">HYDPIDRAFT_120470</name>
</gene>
<feature type="coiled-coil region" evidence="1">
    <location>
        <begin position="316"/>
        <end position="343"/>
    </location>
</feature>
<name>A0A0C9W6F5_9AGAM</name>
<evidence type="ECO:0000259" key="2">
    <source>
        <dbReference type="Pfam" id="PF00350"/>
    </source>
</evidence>
<feature type="domain" description="Dynamin N-terminal" evidence="2">
    <location>
        <begin position="27"/>
        <end position="275"/>
    </location>
</feature>
<evidence type="ECO:0000256" key="1">
    <source>
        <dbReference type="SAM" id="Coils"/>
    </source>
</evidence>
<dbReference type="AlphaFoldDB" id="A0A0C9W6F5"/>
<dbReference type="InterPro" id="IPR027417">
    <property type="entry name" value="P-loop_NTPase"/>
</dbReference>
<proteinExistence type="predicted"/>
<evidence type="ECO:0000313" key="3">
    <source>
        <dbReference type="EMBL" id="KIJ57677.1"/>
    </source>
</evidence>
<protein>
    <recommendedName>
        <fullName evidence="2">Dynamin N-terminal domain-containing protein</fullName>
    </recommendedName>
</protein>
<dbReference type="SUPFAM" id="SSF52540">
    <property type="entry name" value="P-loop containing nucleoside triphosphate hydrolases"/>
    <property type="match status" value="1"/>
</dbReference>
<dbReference type="OrthoDB" id="8954335at2759"/>
<reference evidence="3 4" key="1">
    <citation type="submission" date="2014-04" db="EMBL/GenBank/DDBJ databases">
        <title>Evolutionary Origins and Diversification of the Mycorrhizal Mutualists.</title>
        <authorList>
            <consortium name="DOE Joint Genome Institute"/>
            <consortium name="Mycorrhizal Genomics Consortium"/>
            <person name="Kohler A."/>
            <person name="Kuo A."/>
            <person name="Nagy L.G."/>
            <person name="Floudas D."/>
            <person name="Copeland A."/>
            <person name="Barry K.W."/>
            <person name="Cichocki N."/>
            <person name="Veneault-Fourrey C."/>
            <person name="LaButti K."/>
            <person name="Lindquist E.A."/>
            <person name="Lipzen A."/>
            <person name="Lundell T."/>
            <person name="Morin E."/>
            <person name="Murat C."/>
            <person name="Riley R."/>
            <person name="Ohm R."/>
            <person name="Sun H."/>
            <person name="Tunlid A."/>
            <person name="Henrissat B."/>
            <person name="Grigoriev I.V."/>
            <person name="Hibbett D.S."/>
            <person name="Martin F."/>
        </authorList>
    </citation>
    <scope>NUCLEOTIDE SEQUENCE [LARGE SCALE GENOMIC DNA]</scope>
    <source>
        <strain evidence="3 4">MD-312</strain>
    </source>
</reference>
<dbReference type="PANTHER" id="PTHR36681">
    <property type="entry name" value="NUCLEAR GTPASE, GERMINAL CENTER-ASSOCIATED, TANDEM DUPLICATE 3"/>
    <property type="match status" value="1"/>
</dbReference>
<evidence type="ECO:0000313" key="4">
    <source>
        <dbReference type="Proteomes" id="UP000053820"/>
    </source>
</evidence>
<dbReference type="InterPro" id="IPR045063">
    <property type="entry name" value="Dynamin_N"/>
</dbReference>
<dbReference type="HOGENOM" id="CLU_561524_0_0_1"/>
<dbReference type="PANTHER" id="PTHR36681:SF3">
    <property type="entry name" value="NUCLEAR GTPASE, GERMINAL CENTER-ASSOCIATED, TANDEM DUPLICATE 3"/>
    <property type="match status" value="1"/>
</dbReference>